<dbReference type="SUPFAM" id="SSF46946">
    <property type="entry name" value="S13-like H2TH domain"/>
    <property type="match status" value="1"/>
</dbReference>
<dbReference type="InterPro" id="IPR000214">
    <property type="entry name" value="Znf_DNA_glyclase/AP_lyase"/>
</dbReference>
<dbReference type="InterPro" id="IPR020629">
    <property type="entry name" value="FPG_Glyclase"/>
</dbReference>
<sequence>MPELPEVETVKNTLERLVLGKKIRGVKLSLPKLVKMPSSQEFVKNIAGKTIQKLRRRGKYLLFDMTEGYTWVVHLGMTGQLVLVSPAERITMHTHLILDLDDNVQLRYIDTRQFGRFYLLPTGELEKIRGLHALGPEPLGEEFTLEFFRKRLASRRGKIKQLLLDQTFIAGIGNIYADEALHRAGINPEKNAVSLTEEEISRLFYSIREVLREGIRYRGTSVRDYVDGRGQKGGFQNCLRVYGRRGEPCPGCGSPVERIRLGGRSTYFCPSCQK</sequence>
<dbReference type="Proteomes" id="UP000197032">
    <property type="component" value="Unassembled WGS sequence"/>
</dbReference>
<dbReference type="PROSITE" id="PS51068">
    <property type="entry name" value="FPG_CAT"/>
    <property type="match status" value="1"/>
</dbReference>
<dbReference type="InterPro" id="IPR010663">
    <property type="entry name" value="Znf_FPG/IleRS"/>
</dbReference>
<keyword evidence="19" id="KW-1185">Reference proteome</keyword>
<evidence type="ECO:0000256" key="5">
    <source>
        <dbReference type="ARBA" id="ARBA00022763"/>
    </source>
</evidence>
<keyword evidence="4 15" id="KW-0479">Metal-binding</keyword>
<dbReference type="EC" id="4.2.99.18" evidence="15"/>
<evidence type="ECO:0000259" key="17">
    <source>
        <dbReference type="PROSITE" id="PS51068"/>
    </source>
</evidence>
<evidence type="ECO:0000313" key="19">
    <source>
        <dbReference type="Proteomes" id="UP000197032"/>
    </source>
</evidence>
<dbReference type="EC" id="3.2.2.23" evidence="15"/>
<comment type="subunit">
    <text evidence="3 15">Monomer.</text>
</comment>
<dbReference type="GO" id="GO:0140078">
    <property type="term" value="F:class I DNA-(apurinic or apyrimidinic site) endonuclease activity"/>
    <property type="evidence" value="ECO:0007669"/>
    <property type="project" value="UniProtKB-EC"/>
</dbReference>
<dbReference type="SMART" id="SM00898">
    <property type="entry name" value="Fapy_DNA_glyco"/>
    <property type="match status" value="1"/>
</dbReference>
<evidence type="ECO:0000313" key="18">
    <source>
        <dbReference type="EMBL" id="GAW92402.1"/>
    </source>
</evidence>
<proteinExistence type="inferred from homology"/>
<dbReference type="GO" id="GO:0008270">
    <property type="term" value="F:zinc ion binding"/>
    <property type="evidence" value="ECO:0007669"/>
    <property type="project" value="UniProtKB-UniRule"/>
</dbReference>
<evidence type="ECO:0000256" key="12">
    <source>
        <dbReference type="ARBA" id="ARBA00023268"/>
    </source>
</evidence>
<name>A0A1Z5HSA4_9FIRM</name>
<dbReference type="PROSITE" id="PS01242">
    <property type="entry name" value="ZF_FPG_1"/>
    <property type="match status" value="1"/>
</dbReference>
<keyword evidence="9 15" id="KW-0238">DNA-binding</keyword>
<keyword evidence="7 15" id="KW-0378">Hydrolase</keyword>
<keyword evidence="6 15" id="KW-0863">Zinc-finger</keyword>
<feature type="binding site" evidence="15">
    <location>
        <position position="155"/>
    </location>
    <ligand>
        <name>DNA</name>
        <dbReference type="ChEBI" id="CHEBI:16991"/>
    </ligand>
</feature>
<dbReference type="InterPro" id="IPR015886">
    <property type="entry name" value="H2TH_FPG"/>
</dbReference>
<comment type="caution">
    <text evidence="18">The sequence shown here is derived from an EMBL/GenBank/DDBJ whole genome shotgun (WGS) entry which is preliminary data.</text>
</comment>
<dbReference type="SMART" id="SM01232">
    <property type="entry name" value="H2TH"/>
    <property type="match status" value="1"/>
</dbReference>
<dbReference type="Gene3D" id="3.20.190.10">
    <property type="entry name" value="MutM-like, N-terminal"/>
    <property type="match status" value="1"/>
</dbReference>
<keyword evidence="13 15" id="KW-0326">Glycosidase</keyword>
<comment type="similarity">
    <text evidence="2 15">Belongs to the FPG family.</text>
</comment>
<dbReference type="PANTHER" id="PTHR22993:SF9">
    <property type="entry name" value="FORMAMIDOPYRIMIDINE-DNA GLYCOSYLASE"/>
    <property type="match status" value="1"/>
</dbReference>
<dbReference type="Pfam" id="PF01149">
    <property type="entry name" value="Fapy_DNA_glyco"/>
    <property type="match status" value="1"/>
</dbReference>
<dbReference type="GO" id="GO:0003684">
    <property type="term" value="F:damaged DNA binding"/>
    <property type="evidence" value="ECO:0007669"/>
    <property type="project" value="InterPro"/>
</dbReference>
<dbReference type="GO" id="GO:0034039">
    <property type="term" value="F:8-oxo-7,8-dihydroguanine DNA N-glycosylase activity"/>
    <property type="evidence" value="ECO:0007669"/>
    <property type="project" value="TreeGrafter"/>
</dbReference>
<evidence type="ECO:0000256" key="10">
    <source>
        <dbReference type="ARBA" id="ARBA00023204"/>
    </source>
</evidence>
<keyword evidence="12 15" id="KW-0511">Multifunctional enzyme</keyword>
<dbReference type="SUPFAM" id="SSF57716">
    <property type="entry name" value="Glucocorticoid receptor-like (DNA-binding domain)"/>
    <property type="match status" value="1"/>
</dbReference>
<dbReference type="PANTHER" id="PTHR22993">
    <property type="entry name" value="FORMAMIDOPYRIMIDINE-DNA GLYCOSYLASE"/>
    <property type="match status" value="1"/>
</dbReference>
<gene>
    <name evidence="15" type="primary">mutM</name>
    <name evidence="15" type="synonym">fpg</name>
    <name evidence="18" type="ORF">KKC1_15560</name>
</gene>
<dbReference type="NCBIfam" id="NF002211">
    <property type="entry name" value="PRK01103.1"/>
    <property type="match status" value="1"/>
</dbReference>
<dbReference type="InterPro" id="IPR035937">
    <property type="entry name" value="FPG_N"/>
</dbReference>
<dbReference type="AlphaFoldDB" id="A0A1Z5HSA4"/>
<comment type="catalytic activity">
    <reaction evidence="14 15">
        <text>2'-deoxyribonucleotide-(2'-deoxyribose 5'-phosphate)-2'-deoxyribonucleotide-DNA = a 3'-end 2'-deoxyribonucleotide-(2,3-dehydro-2,3-deoxyribose 5'-phosphate)-DNA + a 5'-end 5'-phospho-2'-deoxyribonucleoside-DNA + H(+)</text>
        <dbReference type="Rhea" id="RHEA:66592"/>
        <dbReference type="Rhea" id="RHEA-COMP:13180"/>
        <dbReference type="Rhea" id="RHEA-COMP:16897"/>
        <dbReference type="Rhea" id="RHEA-COMP:17067"/>
        <dbReference type="ChEBI" id="CHEBI:15378"/>
        <dbReference type="ChEBI" id="CHEBI:136412"/>
        <dbReference type="ChEBI" id="CHEBI:157695"/>
        <dbReference type="ChEBI" id="CHEBI:167181"/>
        <dbReference type="EC" id="4.2.99.18"/>
    </reaction>
</comment>
<feature type="active site" description="Proton donor; for delta-elimination activity" evidence="15">
    <location>
        <position position="264"/>
    </location>
</feature>
<comment type="cofactor">
    <cofactor evidence="15">
        <name>Zn(2+)</name>
        <dbReference type="ChEBI" id="CHEBI:29105"/>
    </cofactor>
    <text evidence="15">Binds 1 zinc ion per subunit.</text>
</comment>
<dbReference type="FunFam" id="1.10.8.50:FF:000003">
    <property type="entry name" value="Formamidopyrimidine-DNA glycosylase"/>
    <property type="match status" value="1"/>
</dbReference>
<dbReference type="GO" id="GO:0006284">
    <property type="term" value="P:base-excision repair"/>
    <property type="evidence" value="ECO:0007669"/>
    <property type="project" value="InterPro"/>
</dbReference>
<dbReference type="RefSeq" id="WP_088553764.1">
    <property type="nucleotide sequence ID" value="NZ_BDGJ01000073.1"/>
</dbReference>
<evidence type="ECO:0000256" key="13">
    <source>
        <dbReference type="ARBA" id="ARBA00023295"/>
    </source>
</evidence>
<protein>
    <recommendedName>
        <fullName evidence="15">Formamidopyrimidine-DNA glycosylase</fullName>
        <shortName evidence="15">Fapy-DNA glycosylase</shortName>
        <ecNumber evidence="15">3.2.2.23</ecNumber>
    </recommendedName>
    <alternativeName>
        <fullName evidence="15">DNA-(apurinic or apyrimidinic site) lyase MutM</fullName>
        <shortName evidence="15">AP lyase MutM</shortName>
        <ecNumber evidence="15">4.2.99.18</ecNumber>
    </alternativeName>
</protein>
<keyword evidence="11 15" id="KW-0456">Lyase</keyword>
<feature type="domain" description="Formamidopyrimidine-DNA glycosylase catalytic" evidence="17">
    <location>
        <begin position="2"/>
        <end position="115"/>
    </location>
</feature>
<dbReference type="PROSITE" id="PS51066">
    <property type="entry name" value="ZF_FPG_2"/>
    <property type="match status" value="1"/>
</dbReference>
<feature type="binding site" evidence="15">
    <location>
        <position position="112"/>
    </location>
    <ligand>
        <name>DNA</name>
        <dbReference type="ChEBI" id="CHEBI:16991"/>
    </ligand>
</feature>
<evidence type="ECO:0000256" key="15">
    <source>
        <dbReference type="HAMAP-Rule" id="MF_00103"/>
    </source>
</evidence>
<dbReference type="CDD" id="cd08966">
    <property type="entry name" value="EcFpg-like_N"/>
    <property type="match status" value="1"/>
</dbReference>
<dbReference type="SUPFAM" id="SSF81624">
    <property type="entry name" value="N-terminal domain of MutM-like DNA repair proteins"/>
    <property type="match status" value="1"/>
</dbReference>
<accession>A0A1Z5HSA4</accession>
<evidence type="ECO:0000256" key="4">
    <source>
        <dbReference type="ARBA" id="ARBA00022723"/>
    </source>
</evidence>
<evidence type="ECO:0000256" key="8">
    <source>
        <dbReference type="ARBA" id="ARBA00022833"/>
    </source>
</evidence>
<feature type="binding site" evidence="15">
    <location>
        <position position="93"/>
    </location>
    <ligand>
        <name>DNA</name>
        <dbReference type="ChEBI" id="CHEBI:16991"/>
    </ligand>
</feature>
<keyword evidence="5 15" id="KW-0227">DNA damage</keyword>
<dbReference type="OrthoDB" id="9800855at2"/>
<dbReference type="InterPro" id="IPR015887">
    <property type="entry name" value="DNA_glyclase_Znf_dom_DNA_BS"/>
</dbReference>
<dbReference type="InterPro" id="IPR010979">
    <property type="entry name" value="Ribosomal_uS13-like_H2TH"/>
</dbReference>
<evidence type="ECO:0000256" key="9">
    <source>
        <dbReference type="ARBA" id="ARBA00023125"/>
    </source>
</evidence>
<reference evidence="19" key="1">
    <citation type="journal article" date="2017" name="Appl. Environ. Microbiol.">
        <title>Genomic analysis of Calderihabitans maritimus KKC1, a thermophilic hydrogenogenic carboxydotrophic bacterium isolated from marine sediment.</title>
        <authorList>
            <person name="Omae K."/>
            <person name="Yoneda Y."/>
            <person name="Fukuyama Y."/>
            <person name="Yoshida T."/>
            <person name="Sako Y."/>
        </authorList>
    </citation>
    <scope>NUCLEOTIDE SEQUENCE [LARGE SCALE GENOMIC DNA]</scope>
    <source>
        <strain evidence="19">KKC1</strain>
    </source>
</reference>
<feature type="active site" description="Schiff-base intermediate with DNA" evidence="15">
    <location>
        <position position="2"/>
    </location>
</feature>
<evidence type="ECO:0000256" key="2">
    <source>
        <dbReference type="ARBA" id="ARBA00009409"/>
    </source>
</evidence>
<evidence type="ECO:0000256" key="3">
    <source>
        <dbReference type="ARBA" id="ARBA00011245"/>
    </source>
</evidence>
<keyword evidence="8 15" id="KW-0862">Zinc</keyword>
<evidence type="ECO:0000256" key="7">
    <source>
        <dbReference type="ARBA" id="ARBA00022801"/>
    </source>
</evidence>
<organism evidence="18 19">
    <name type="scientific">Calderihabitans maritimus</name>
    <dbReference type="NCBI Taxonomy" id="1246530"/>
    <lineage>
        <taxon>Bacteria</taxon>
        <taxon>Bacillati</taxon>
        <taxon>Bacillota</taxon>
        <taxon>Clostridia</taxon>
        <taxon>Neomoorellales</taxon>
        <taxon>Calderihabitantaceae</taxon>
        <taxon>Calderihabitans</taxon>
    </lineage>
</organism>
<evidence type="ECO:0000256" key="14">
    <source>
        <dbReference type="ARBA" id="ARBA00044632"/>
    </source>
</evidence>
<dbReference type="InterPro" id="IPR012319">
    <property type="entry name" value="FPG_cat"/>
</dbReference>
<comment type="catalytic activity">
    <reaction evidence="1 15">
        <text>Hydrolysis of DNA containing ring-opened 7-methylguanine residues, releasing 2,6-diamino-4-hydroxy-5-(N-methyl)formamidopyrimidine.</text>
        <dbReference type="EC" id="3.2.2.23"/>
    </reaction>
</comment>
<dbReference type="Gene3D" id="1.10.8.50">
    <property type="match status" value="1"/>
</dbReference>
<evidence type="ECO:0000259" key="16">
    <source>
        <dbReference type="PROSITE" id="PS51066"/>
    </source>
</evidence>
<feature type="domain" description="FPG-type" evidence="16">
    <location>
        <begin position="240"/>
        <end position="274"/>
    </location>
</feature>
<dbReference type="Pfam" id="PF06831">
    <property type="entry name" value="H2TH"/>
    <property type="match status" value="1"/>
</dbReference>
<dbReference type="HAMAP" id="MF_00103">
    <property type="entry name" value="Fapy_DNA_glycosyl"/>
    <property type="match status" value="1"/>
</dbReference>
<dbReference type="EMBL" id="BDGJ01000073">
    <property type="protein sequence ID" value="GAW92402.1"/>
    <property type="molecule type" value="Genomic_DNA"/>
</dbReference>
<evidence type="ECO:0000256" key="6">
    <source>
        <dbReference type="ARBA" id="ARBA00022771"/>
    </source>
</evidence>
<comment type="function">
    <text evidence="15">Involved in base excision repair of DNA damaged by oxidation or by mutagenic agents. Acts as DNA glycosylase that recognizes and removes damaged bases. Has a preference for oxidized purines, such as 7,8-dihydro-8-oxoguanine (8-oxoG). Has AP (apurinic/apyrimidinic) lyase activity and introduces nicks in the DNA strand. Cleaves the DNA backbone by beta-delta elimination to generate a single-strand break at the site of the removed base with both 3'- and 5'-phosphates.</text>
</comment>
<evidence type="ECO:0000256" key="11">
    <source>
        <dbReference type="ARBA" id="ARBA00023239"/>
    </source>
</evidence>
<feature type="active site" description="Proton donor; for beta-elimination activity" evidence="15">
    <location>
        <position position="59"/>
    </location>
</feature>
<evidence type="ECO:0000256" key="1">
    <source>
        <dbReference type="ARBA" id="ARBA00001668"/>
    </source>
</evidence>
<dbReference type="NCBIfam" id="TIGR00577">
    <property type="entry name" value="fpg"/>
    <property type="match status" value="1"/>
</dbReference>
<keyword evidence="10 15" id="KW-0234">DNA repair</keyword>
<feature type="active site" description="Proton donor" evidence="15">
    <location>
        <position position="3"/>
    </location>
</feature>
<dbReference type="GO" id="GO:0003690">
    <property type="term" value="F:double-stranded DNA binding"/>
    <property type="evidence" value="ECO:0007669"/>
    <property type="project" value="UniProtKB-ARBA"/>
</dbReference>
<dbReference type="Pfam" id="PF06827">
    <property type="entry name" value="zf-FPG_IleRS"/>
    <property type="match status" value="1"/>
</dbReference>